<evidence type="ECO:0000313" key="3">
    <source>
        <dbReference type="Proteomes" id="UP000008827"/>
    </source>
</evidence>
<sequence length="81" mass="9251">MLEKLNLIRTLDYTSSLESYGSFDKLQLVINLIGLTCLSCLPEYQRCIIESKGIKAIALLVKRCLIQIHTIKSGCYYCFEN</sequence>
<dbReference type="Gramene" id="KRH19057">
    <property type="protein sequence ID" value="KRH19057"/>
    <property type="gene ID" value="GLYMA_13G099100"/>
</dbReference>
<accession>A0A0R0GKR0</accession>
<evidence type="ECO:0000313" key="1">
    <source>
        <dbReference type="EMBL" id="KRH19057.1"/>
    </source>
</evidence>
<name>A0A0R0GKR0_SOYBN</name>
<reference evidence="1" key="3">
    <citation type="submission" date="2018-07" db="EMBL/GenBank/DDBJ databases">
        <title>WGS assembly of Glycine max.</title>
        <authorList>
            <person name="Schmutz J."/>
            <person name="Cannon S."/>
            <person name="Schlueter J."/>
            <person name="Ma J."/>
            <person name="Mitros T."/>
            <person name="Nelson W."/>
            <person name="Hyten D."/>
            <person name="Song Q."/>
            <person name="Thelen J."/>
            <person name="Cheng J."/>
            <person name="Xu D."/>
            <person name="Hellsten U."/>
            <person name="May G."/>
            <person name="Yu Y."/>
            <person name="Sakurai T."/>
            <person name="Umezawa T."/>
            <person name="Bhattacharyya M."/>
            <person name="Sandhu D."/>
            <person name="Valliyodan B."/>
            <person name="Lindquist E."/>
            <person name="Peto M."/>
            <person name="Grant D."/>
            <person name="Shu S."/>
            <person name="Goodstein D."/>
            <person name="Barry K."/>
            <person name="Futrell-Griggs M."/>
            <person name="Abernathy B."/>
            <person name="Du J."/>
            <person name="Tian Z."/>
            <person name="Zhu L."/>
            <person name="Gill N."/>
            <person name="Joshi T."/>
            <person name="Libault M."/>
            <person name="Sethuraman A."/>
            <person name="Zhang X."/>
            <person name="Shinozaki K."/>
            <person name="Nguyen H."/>
            <person name="Wing R."/>
            <person name="Cregan P."/>
            <person name="Specht J."/>
            <person name="Grimwood J."/>
            <person name="Rokhsar D."/>
            <person name="Stacey G."/>
            <person name="Shoemaker R."/>
            <person name="Jackson S."/>
        </authorList>
    </citation>
    <scope>NUCLEOTIDE SEQUENCE</scope>
    <source>
        <tissue evidence="1">Callus</tissue>
    </source>
</reference>
<reference evidence="2" key="2">
    <citation type="submission" date="2018-02" db="UniProtKB">
        <authorList>
            <consortium name="EnsemblPlants"/>
        </authorList>
    </citation>
    <scope>IDENTIFICATION</scope>
    <source>
        <strain evidence="2">Williams 82</strain>
    </source>
</reference>
<dbReference type="PANTHER" id="PTHR35918:SF1">
    <property type="entry name" value="BTB DOMAIN-CONTAINING PROTEIN"/>
    <property type="match status" value="1"/>
</dbReference>
<reference evidence="1 2" key="1">
    <citation type="journal article" date="2010" name="Nature">
        <title>Genome sequence of the palaeopolyploid soybean.</title>
        <authorList>
            <person name="Schmutz J."/>
            <person name="Cannon S.B."/>
            <person name="Schlueter J."/>
            <person name="Ma J."/>
            <person name="Mitros T."/>
            <person name="Nelson W."/>
            <person name="Hyten D.L."/>
            <person name="Song Q."/>
            <person name="Thelen J.J."/>
            <person name="Cheng J."/>
            <person name="Xu D."/>
            <person name="Hellsten U."/>
            <person name="May G.D."/>
            <person name="Yu Y."/>
            <person name="Sakurai T."/>
            <person name="Umezawa T."/>
            <person name="Bhattacharyya M.K."/>
            <person name="Sandhu D."/>
            <person name="Valliyodan B."/>
            <person name="Lindquist E."/>
            <person name="Peto M."/>
            <person name="Grant D."/>
            <person name="Shu S."/>
            <person name="Goodstein D."/>
            <person name="Barry K."/>
            <person name="Futrell-Griggs M."/>
            <person name="Abernathy B."/>
            <person name="Du J."/>
            <person name="Tian Z."/>
            <person name="Zhu L."/>
            <person name="Gill N."/>
            <person name="Joshi T."/>
            <person name="Libault M."/>
            <person name="Sethuraman A."/>
            <person name="Zhang X.-C."/>
            <person name="Shinozaki K."/>
            <person name="Nguyen H.T."/>
            <person name="Wing R.A."/>
            <person name="Cregan P."/>
            <person name="Specht J."/>
            <person name="Grimwood J."/>
            <person name="Rokhsar D."/>
            <person name="Stacey G."/>
            <person name="Shoemaker R.C."/>
            <person name="Jackson S.A."/>
        </authorList>
    </citation>
    <scope>NUCLEOTIDE SEQUENCE [LARGE SCALE GENOMIC DNA]</scope>
    <source>
        <strain evidence="2">cv. Williams 82</strain>
        <tissue evidence="1">Callus</tissue>
    </source>
</reference>
<proteinExistence type="predicted"/>
<organism evidence="1">
    <name type="scientific">Glycine max</name>
    <name type="common">Soybean</name>
    <name type="synonym">Glycine hispida</name>
    <dbReference type="NCBI Taxonomy" id="3847"/>
    <lineage>
        <taxon>Eukaryota</taxon>
        <taxon>Viridiplantae</taxon>
        <taxon>Streptophyta</taxon>
        <taxon>Embryophyta</taxon>
        <taxon>Tracheophyta</taxon>
        <taxon>Spermatophyta</taxon>
        <taxon>Magnoliopsida</taxon>
        <taxon>eudicotyledons</taxon>
        <taxon>Gunneridae</taxon>
        <taxon>Pentapetalae</taxon>
        <taxon>rosids</taxon>
        <taxon>fabids</taxon>
        <taxon>Fabales</taxon>
        <taxon>Fabaceae</taxon>
        <taxon>Papilionoideae</taxon>
        <taxon>50 kb inversion clade</taxon>
        <taxon>NPAAA clade</taxon>
        <taxon>indigoferoid/millettioid clade</taxon>
        <taxon>Phaseoleae</taxon>
        <taxon>Glycine</taxon>
        <taxon>Glycine subgen. Soja</taxon>
    </lineage>
</organism>
<dbReference type="AlphaFoldDB" id="A0A0R0GKR0"/>
<dbReference type="Proteomes" id="UP000008827">
    <property type="component" value="Chromosome 13"/>
</dbReference>
<dbReference type="InterPro" id="IPR044953">
    <property type="entry name" value="At1g04390-like"/>
</dbReference>
<keyword evidence="3" id="KW-1185">Reference proteome</keyword>
<gene>
    <name evidence="1" type="ORF">GLYMA_13G099100</name>
</gene>
<protein>
    <submittedName>
        <fullName evidence="1 2">Uncharacterized protein</fullName>
    </submittedName>
</protein>
<dbReference type="PANTHER" id="PTHR35918">
    <property type="entry name" value="OS06G0674800 PROTEIN"/>
    <property type="match status" value="1"/>
</dbReference>
<dbReference type="PaxDb" id="3847-GLYMA13G00705.1"/>
<dbReference type="STRING" id="3847.A0A0R0GKR0"/>
<dbReference type="InParanoid" id="A0A0R0GKR0"/>
<dbReference type="EMBL" id="CM000846">
    <property type="protein sequence ID" value="KRH19057.1"/>
    <property type="molecule type" value="Genomic_DNA"/>
</dbReference>
<dbReference type="EnsemblPlants" id="KRH19057">
    <property type="protein sequence ID" value="KRH19057"/>
    <property type="gene ID" value="GLYMA_13G099100"/>
</dbReference>
<evidence type="ECO:0000313" key="2">
    <source>
        <dbReference type="EnsemblPlants" id="KRH19057"/>
    </source>
</evidence>